<comment type="caution">
    <text evidence="2">The sequence shown here is derived from an EMBL/GenBank/DDBJ whole genome shotgun (WGS) entry which is preliminary data.</text>
</comment>
<accession>A0ABW5Y7Q4</accession>
<reference evidence="3" key="1">
    <citation type="journal article" date="2019" name="Int. J. Syst. Evol. Microbiol.">
        <title>The Global Catalogue of Microorganisms (GCM) 10K type strain sequencing project: providing services to taxonomists for standard genome sequencing and annotation.</title>
        <authorList>
            <consortium name="The Broad Institute Genomics Platform"/>
            <consortium name="The Broad Institute Genome Sequencing Center for Infectious Disease"/>
            <person name="Wu L."/>
            <person name="Ma J."/>
        </authorList>
    </citation>
    <scope>NUCLEOTIDE SEQUENCE [LARGE SCALE GENOMIC DNA]</scope>
    <source>
        <strain evidence="3">KCTC 22437</strain>
    </source>
</reference>
<proteinExistence type="predicted"/>
<name>A0ABW5Y7Q4_9SPHI</name>
<organism evidence="2 3">
    <name type="scientific">Mucilaginibacter ximonensis</name>
    <dbReference type="NCBI Taxonomy" id="538021"/>
    <lineage>
        <taxon>Bacteria</taxon>
        <taxon>Pseudomonadati</taxon>
        <taxon>Bacteroidota</taxon>
        <taxon>Sphingobacteriia</taxon>
        <taxon>Sphingobacteriales</taxon>
        <taxon>Sphingobacteriaceae</taxon>
        <taxon>Mucilaginibacter</taxon>
    </lineage>
</organism>
<dbReference type="RefSeq" id="WP_377181931.1">
    <property type="nucleotide sequence ID" value="NZ_JBHUPD010000001.1"/>
</dbReference>
<gene>
    <name evidence="2" type="ORF">ACFS5N_02600</name>
</gene>
<feature type="compositionally biased region" description="Acidic residues" evidence="1">
    <location>
        <begin position="35"/>
        <end position="61"/>
    </location>
</feature>
<evidence type="ECO:0000313" key="3">
    <source>
        <dbReference type="Proteomes" id="UP001597557"/>
    </source>
</evidence>
<dbReference type="Proteomes" id="UP001597557">
    <property type="component" value="Unassembled WGS sequence"/>
</dbReference>
<protein>
    <submittedName>
        <fullName evidence="2">Uncharacterized protein</fullName>
    </submittedName>
</protein>
<sequence length="61" mass="6940">MGAPRKNEDKKIPRNTDAEDDDDDLETTPKKKVVDDDDDFDGPLDDIGFEDYGDDDDDDDF</sequence>
<keyword evidence="3" id="KW-1185">Reference proteome</keyword>
<evidence type="ECO:0000256" key="1">
    <source>
        <dbReference type="SAM" id="MobiDB-lite"/>
    </source>
</evidence>
<dbReference type="EMBL" id="JBHUPD010000001">
    <property type="protein sequence ID" value="MFD2871341.1"/>
    <property type="molecule type" value="Genomic_DNA"/>
</dbReference>
<evidence type="ECO:0000313" key="2">
    <source>
        <dbReference type="EMBL" id="MFD2871341.1"/>
    </source>
</evidence>
<feature type="compositionally biased region" description="Basic and acidic residues" evidence="1">
    <location>
        <begin position="1"/>
        <end position="17"/>
    </location>
</feature>
<feature type="region of interest" description="Disordered" evidence="1">
    <location>
        <begin position="1"/>
        <end position="61"/>
    </location>
</feature>